<dbReference type="Proteomes" id="UP000001072">
    <property type="component" value="Unassembled WGS sequence"/>
</dbReference>
<dbReference type="InParanoid" id="F4RL31"/>
<evidence type="ECO:0000256" key="1">
    <source>
        <dbReference type="SAM" id="Phobius"/>
    </source>
</evidence>
<dbReference type="KEGG" id="mlr:MELLADRAFT_56062"/>
<reference evidence="3" key="1">
    <citation type="journal article" date="2011" name="Proc. Natl. Acad. Sci. U.S.A.">
        <title>Obligate biotrophy features unraveled by the genomic analysis of rust fungi.</title>
        <authorList>
            <person name="Duplessis S."/>
            <person name="Cuomo C.A."/>
            <person name="Lin Y.-C."/>
            <person name="Aerts A."/>
            <person name="Tisserant E."/>
            <person name="Veneault-Fourrey C."/>
            <person name="Joly D.L."/>
            <person name="Hacquard S."/>
            <person name="Amselem J."/>
            <person name="Cantarel B.L."/>
            <person name="Chiu R."/>
            <person name="Coutinho P.M."/>
            <person name="Feau N."/>
            <person name="Field M."/>
            <person name="Frey P."/>
            <person name="Gelhaye E."/>
            <person name="Goldberg J."/>
            <person name="Grabherr M.G."/>
            <person name="Kodira C.D."/>
            <person name="Kohler A."/>
            <person name="Kuees U."/>
            <person name="Lindquist E.A."/>
            <person name="Lucas S.M."/>
            <person name="Mago R."/>
            <person name="Mauceli E."/>
            <person name="Morin E."/>
            <person name="Murat C."/>
            <person name="Pangilinan J.L."/>
            <person name="Park R."/>
            <person name="Pearson M."/>
            <person name="Quesneville H."/>
            <person name="Rouhier N."/>
            <person name="Sakthikumar S."/>
            <person name="Salamov A.A."/>
            <person name="Schmutz J."/>
            <person name="Selles B."/>
            <person name="Shapiro H."/>
            <person name="Tanguay P."/>
            <person name="Tuskan G.A."/>
            <person name="Henrissat B."/>
            <person name="Van de Peer Y."/>
            <person name="Rouze P."/>
            <person name="Ellis J.G."/>
            <person name="Dodds P.N."/>
            <person name="Schein J.E."/>
            <person name="Zhong S."/>
            <person name="Hamelin R.C."/>
            <person name="Grigoriev I.V."/>
            <person name="Szabo L.J."/>
            <person name="Martin F."/>
        </authorList>
    </citation>
    <scope>NUCLEOTIDE SEQUENCE [LARGE SCALE GENOMIC DNA]</scope>
    <source>
        <strain evidence="3">98AG31 / pathotype 3-4-7</strain>
    </source>
</reference>
<organism evidence="3">
    <name type="scientific">Melampsora larici-populina (strain 98AG31 / pathotype 3-4-7)</name>
    <name type="common">Poplar leaf rust fungus</name>
    <dbReference type="NCBI Taxonomy" id="747676"/>
    <lineage>
        <taxon>Eukaryota</taxon>
        <taxon>Fungi</taxon>
        <taxon>Dikarya</taxon>
        <taxon>Basidiomycota</taxon>
        <taxon>Pucciniomycotina</taxon>
        <taxon>Pucciniomycetes</taxon>
        <taxon>Pucciniales</taxon>
        <taxon>Melampsoraceae</taxon>
        <taxon>Melampsora</taxon>
    </lineage>
</organism>
<keyword evidence="1" id="KW-0472">Membrane</keyword>
<dbReference type="EMBL" id="GL883106">
    <property type="protein sequence ID" value="EGG06936.1"/>
    <property type="molecule type" value="Genomic_DNA"/>
</dbReference>
<dbReference type="AlphaFoldDB" id="F4RL31"/>
<feature type="transmembrane region" description="Helical" evidence="1">
    <location>
        <begin position="39"/>
        <end position="64"/>
    </location>
</feature>
<evidence type="ECO:0000313" key="3">
    <source>
        <dbReference type="Proteomes" id="UP000001072"/>
    </source>
</evidence>
<sequence length="72" mass="7520">MGACLLVCCCTLGYDDDGFDSGSSSSSGSDSDSDSLDCSTFFVGFGYGFVGFGSGFLEFFACFWDLRGAPID</sequence>
<keyword evidence="3" id="KW-1185">Reference proteome</keyword>
<feature type="non-terminal residue" evidence="2">
    <location>
        <position position="72"/>
    </location>
</feature>
<keyword evidence="1" id="KW-1133">Transmembrane helix</keyword>
<dbReference type="HOGENOM" id="CLU_2729156_0_0_1"/>
<proteinExistence type="predicted"/>
<keyword evidence="1" id="KW-0812">Transmembrane</keyword>
<gene>
    <name evidence="2" type="ORF">MELLADRAFT_56062</name>
</gene>
<dbReference type="GeneID" id="18929017"/>
<evidence type="ECO:0000313" key="2">
    <source>
        <dbReference type="EMBL" id="EGG06936.1"/>
    </source>
</evidence>
<name>F4RL31_MELLP</name>
<accession>F4RL31</accession>
<protein>
    <submittedName>
        <fullName evidence="2">Uncharacterized protein</fullName>
    </submittedName>
</protein>
<dbReference type="RefSeq" id="XP_007409896.1">
    <property type="nucleotide sequence ID" value="XM_007409834.1"/>
</dbReference>
<dbReference type="VEuPathDB" id="FungiDB:MELLADRAFT_56062"/>